<evidence type="ECO:0000256" key="13">
    <source>
        <dbReference type="ARBA" id="ARBA00023136"/>
    </source>
</evidence>
<keyword evidence="8" id="KW-0547">Nucleotide-binding</keyword>
<evidence type="ECO:0000256" key="10">
    <source>
        <dbReference type="ARBA" id="ARBA00022840"/>
    </source>
</evidence>
<dbReference type="Gene3D" id="3.30.565.10">
    <property type="entry name" value="Histidine kinase-like ATPase, C-terminal domain"/>
    <property type="match status" value="1"/>
</dbReference>
<comment type="catalytic activity">
    <reaction evidence="1">
        <text>ATP + protein L-histidine = ADP + protein N-phospho-L-histidine.</text>
        <dbReference type="EC" id="2.7.13.3"/>
    </reaction>
</comment>
<evidence type="ECO:0000256" key="3">
    <source>
        <dbReference type="ARBA" id="ARBA00012438"/>
    </source>
</evidence>
<evidence type="ECO:0000256" key="1">
    <source>
        <dbReference type="ARBA" id="ARBA00000085"/>
    </source>
</evidence>
<dbReference type="InterPro" id="IPR003661">
    <property type="entry name" value="HisK_dim/P_dom"/>
</dbReference>
<dbReference type="InterPro" id="IPR050736">
    <property type="entry name" value="Sensor_HK_Regulatory"/>
</dbReference>
<gene>
    <name evidence="17" type="ORF">FYJ83_10980</name>
</gene>
<keyword evidence="10" id="KW-0067">ATP-binding</keyword>
<dbReference type="InterPro" id="IPR003594">
    <property type="entry name" value="HATPase_dom"/>
</dbReference>
<organism evidence="17 18">
    <name type="scientific">Tissierella pigra</name>
    <dbReference type="NCBI Taxonomy" id="2607614"/>
    <lineage>
        <taxon>Bacteria</taxon>
        <taxon>Bacillati</taxon>
        <taxon>Bacillota</taxon>
        <taxon>Tissierellia</taxon>
        <taxon>Tissierellales</taxon>
        <taxon>Tissierellaceae</taxon>
        <taxon>Tissierella</taxon>
    </lineage>
</organism>
<reference evidence="17 18" key="1">
    <citation type="submission" date="2019-09" db="EMBL/GenBank/DDBJ databases">
        <title>In-depth cultivation of the pig gut microbiome towards novel bacterial diversity and tailored functional studies.</title>
        <authorList>
            <person name="Wylensek D."/>
            <person name="Hitch T.C.A."/>
            <person name="Clavel T."/>
        </authorList>
    </citation>
    <scope>NUCLEOTIDE SEQUENCE [LARGE SCALE GENOMIC DNA]</scope>
    <source>
        <strain evidence="17 18">WCA3-693-APC-4?</strain>
    </source>
</reference>
<dbReference type="SUPFAM" id="SSF47384">
    <property type="entry name" value="Homodimeric domain of signal transducing histidine kinase"/>
    <property type="match status" value="1"/>
</dbReference>
<dbReference type="CDD" id="cd00082">
    <property type="entry name" value="HisKA"/>
    <property type="match status" value="1"/>
</dbReference>
<dbReference type="PROSITE" id="PS50885">
    <property type="entry name" value="HAMP"/>
    <property type="match status" value="1"/>
</dbReference>
<dbReference type="InterPro" id="IPR003660">
    <property type="entry name" value="HAMP_dom"/>
</dbReference>
<dbReference type="Pfam" id="PF00512">
    <property type="entry name" value="HisKA"/>
    <property type="match status" value="1"/>
</dbReference>
<keyword evidence="11 14" id="KW-1133">Transmembrane helix</keyword>
<dbReference type="SMART" id="SM00304">
    <property type="entry name" value="HAMP"/>
    <property type="match status" value="1"/>
</dbReference>
<dbReference type="Gene3D" id="3.30.450.20">
    <property type="entry name" value="PAS domain"/>
    <property type="match status" value="1"/>
</dbReference>
<dbReference type="Gene3D" id="1.10.287.130">
    <property type="match status" value="1"/>
</dbReference>
<dbReference type="InterPro" id="IPR005467">
    <property type="entry name" value="His_kinase_dom"/>
</dbReference>
<evidence type="ECO:0000256" key="7">
    <source>
        <dbReference type="ARBA" id="ARBA00022692"/>
    </source>
</evidence>
<evidence type="ECO:0000313" key="17">
    <source>
        <dbReference type="EMBL" id="MSU01992.1"/>
    </source>
</evidence>
<keyword evidence="13 14" id="KW-0472">Membrane</keyword>
<keyword evidence="4" id="KW-1003">Cell membrane</keyword>
<evidence type="ECO:0000256" key="14">
    <source>
        <dbReference type="SAM" id="Phobius"/>
    </source>
</evidence>
<evidence type="ECO:0000259" key="15">
    <source>
        <dbReference type="PROSITE" id="PS50109"/>
    </source>
</evidence>
<feature type="domain" description="HAMP" evidence="16">
    <location>
        <begin position="303"/>
        <end position="355"/>
    </location>
</feature>
<dbReference type="PANTHER" id="PTHR43711">
    <property type="entry name" value="TWO-COMPONENT HISTIDINE KINASE"/>
    <property type="match status" value="1"/>
</dbReference>
<dbReference type="Pfam" id="PF02518">
    <property type="entry name" value="HATPase_c"/>
    <property type="match status" value="1"/>
</dbReference>
<keyword evidence="7 14" id="KW-0812">Transmembrane</keyword>
<dbReference type="FunFam" id="3.30.565.10:FF:000037">
    <property type="entry name" value="Hybrid sensor histidine kinase/response regulator"/>
    <property type="match status" value="1"/>
</dbReference>
<evidence type="ECO:0000313" key="18">
    <source>
        <dbReference type="Proteomes" id="UP000469523"/>
    </source>
</evidence>
<evidence type="ECO:0000256" key="12">
    <source>
        <dbReference type="ARBA" id="ARBA00023012"/>
    </source>
</evidence>
<protein>
    <recommendedName>
        <fullName evidence="3">histidine kinase</fullName>
        <ecNumber evidence="3">2.7.13.3</ecNumber>
    </recommendedName>
</protein>
<dbReference type="GO" id="GO:0005886">
    <property type="term" value="C:plasma membrane"/>
    <property type="evidence" value="ECO:0007669"/>
    <property type="project" value="UniProtKB-SubCell"/>
</dbReference>
<dbReference type="RefSeq" id="WP_154440566.1">
    <property type="nucleotide sequence ID" value="NZ_JAHLPJ010000001.1"/>
</dbReference>
<dbReference type="Gene3D" id="6.10.340.10">
    <property type="match status" value="1"/>
</dbReference>
<keyword evidence="9 17" id="KW-0418">Kinase</keyword>
<dbReference type="EC" id="2.7.13.3" evidence="3"/>
<sequence length="619" mass="71227">MKSKNIRLKIIYIIFVTLIPLSILKFIDIQKQFNESIENQIEVNSDIAEMLSNVFVNFLERIWDNQYTIGISITTHTNWSNASIKEYLNKIKYRDNNLDMQYYWATDEGIITTDLYSDNLEIDIRDTTYFNEILSGKEKAVGNLQHSIISKELIIPIARGIRVDGKLKGIVINTLNVNDMEDIIPLNKPDDKSTYGIIDKEGTYVYCSIKNDMSLEERKIALDSPSIMALKGQIVRTSARYSNIEGKDKLEVNFPLDEIGWSAFAVTSIEELLIDNRQTFTKDIFVLVFFYFISFIIAMFVSNGLIRSIDKLKDTAYKVIKGDLTIRTEIENDDYLGDVGQAFDSMIDTVSEKVKEVEEYNELKSQFLATMSHELKTPLNIILGCVQLLENCDIEDEEFESYFNKYIYMQKQNSYRLLRLINNIIDINKLETNHFHFRPMNNDIVKVVEDITMSIVEYTKLKNINIIFDTDIEEKIIAFDSDMMERIILNLLSNAIKFTEAGGKIEVNIKNTEEVVMISVRDSGVGIPADKLHMIFDRFSQVDSPLNKRAEGSGIGLHLVKALVELHEGYISVESELGQWTEFIIGLPNKVLDEFYDIEDSNNPVNAEKIRVEFSDIYV</sequence>
<evidence type="ECO:0000256" key="8">
    <source>
        <dbReference type="ARBA" id="ARBA00022741"/>
    </source>
</evidence>
<evidence type="ECO:0000256" key="4">
    <source>
        <dbReference type="ARBA" id="ARBA00022475"/>
    </source>
</evidence>
<dbReference type="SUPFAM" id="SSF55874">
    <property type="entry name" value="ATPase domain of HSP90 chaperone/DNA topoisomerase II/histidine kinase"/>
    <property type="match status" value="1"/>
</dbReference>
<feature type="domain" description="Histidine kinase" evidence="15">
    <location>
        <begin position="370"/>
        <end position="591"/>
    </location>
</feature>
<feature type="transmembrane region" description="Helical" evidence="14">
    <location>
        <begin position="284"/>
        <end position="306"/>
    </location>
</feature>
<keyword evidence="12" id="KW-0902">Two-component regulatory system</keyword>
<dbReference type="Pfam" id="PF02743">
    <property type="entry name" value="dCache_1"/>
    <property type="match status" value="1"/>
</dbReference>
<evidence type="ECO:0000256" key="6">
    <source>
        <dbReference type="ARBA" id="ARBA00022679"/>
    </source>
</evidence>
<comment type="caution">
    <text evidence="17">The sequence shown here is derived from an EMBL/GenBank/DDBJ whole genome shotgun (WGS) entry which is preliminary data.</text>
</comment>
<dbReference type="CDD" id="cd06225">
    <property type="entry name" value="HAMP"/>
    <property type="match status" value="1"/>
</dbReference>
<keyword evidence="18" id="KW-1185">Reference proteome</keyword>
<dbReference type="InterPro" id="IPR036097">
    <property type="entry name" value="HisK_dim/P_sf"/>
</dbReference>
<name>A0A6N7XMH5_9FIRM</name>
<feature type="transmembrane region" description="Helical" evidence="14">
    <location>
        <begin position="6"/>
        <end position="27"/>
    </location>
</feature>
<dbReference type="InterPro" id="IPR036890">
    <property type="entry name" value="HATPase_C_sf"/>
</dbReference>
<proteinExistence type="predicted"/>
<dbReference type="SMART" id="SM00387">
    <property type="entry name" value="HATPase_c"/>
    <property type="match status" value="1"/>
</dbReference>
<dbReference type="PANTHER" id="PTHR43711:SF26">
    <property type="entry name" value="SENSOR HISTIDINE KINASE RCSC"/>
    <property type="match status" value="1"/>
</dbReference>
<evidence type="ECO:0000259" key="16">
    <source>
        <dbReference type="PROSITE" id="PS50885"/>
    </source>
</evidence>
<accession>A0A6N7XMH5</accession>
<evidence type="ECO:0000256" key="9">
    <source>
        <dbReference type="ARBA" id="ARBA00022777"/>
    </source>
</evidence>
<evidence type="ECO:0000256" key="2">
    <source>
        <dbReference type="ARBA" id="ARBA00004651"/>
    </source>
</evidence>
<dbReference type="GO" id="GO:0000155">
    <property type="term" value="F:phosphorelay sensor kinase activity"/>
    <property type="evidence" value="ECO:0007669"/>
    <property type="project" value="InterPro"/>
</dbReference>
<dbReference type="Proteomes" id="UP000469523">
    <property type="component" value="Unassembled WGS sequence"/>
</dbReference>
<dbReference type="GO" id="GO:0005524">
    <property type="term" value="F:ATP binding"/>
    <property type="evidence" value="ECO:0007669"/>
    <property type="project" value="UniProtKB-KW"/>
</dbReference>
<dbReference type="CDD" id="cd16922">
    <property type="entry name" value="HATPase_EvgS-ArcB-TorS-like"/>
    <property type="match status" value="1"/>
</dbReference>
<dbReference type="SMART" id="SM00388">
    <property type="entry name" value="HisKA"/>
    <property type="match status" value="1"/>
</dbReference>
<keyword evidence="5" id="KW-0597">Phosphoprotein</keyword>
<comment type="subcellular location">
    <subcellularLocation>
        <location evidence="2">Cell membrane</location>
        <topology evidence="2">Multi-pass membrane protein</topology>
    </subcellularLocation>
</comment>
<dbReference type="PROSITE" id="PS50109">
    <property type="entry name" value="HIS_KIN"/>
    <property type="match status" value="1"/>
</dbReference>
<dbReference type="AlphaFoldDB" id="A0A6N7XMH5"/>
<evidence type="ECO:0000256" key="11">
    <source>
        <dbReference type="ARBA" id="ARBA00022989"/>
    </source>
</evidence>
<dbReference type="PRINTS" id="PR00344">
    <property type="entry name" value="BCTRLSENSOR"/>
</dbReference>
<dbReference type="InterPro" id="IPR033479">
    <property type="entry name" value="dCache_1"/>
</dbReference>
<dbReference type="InterPro" id="IPR004358">
    <property type="entry name" value="Sig_transdc_His_kin-like_C"/>
</dbReference>
<dbReference type="EMBL" id="VUNQ01000022">
    <property type="protein sequence ID" value="MSU01992.1"/>
    <property type="molecule type" value="Genomic_DNA"/>
</dbReference>
<keyword evidence="6" id="KW-0808">Transferase</keyword>
<evidence type="ECO:0000256" key="5">
    <source>
        <dbReference type="ARBA" id="ARBA00022553"/>
    </source>
</evidence>